<dbReference type="InterPro" id="IPR017907">
    <property type="entry name" value="Znf_RING_CS"/>
</dbReference>
<dbReference type="AlphaFoldDB" id="A0A914BBQ6"/>
<dbReference type="PROSITE" id="PS50119">
    <property type="entry name" value="ZF_BBOX"/>
    <property type="match status" value="1"/>
</dbReference>
<feature type="compositionally biased region" description="Acidic residues" evidence="5">
    <location>
        <begin position="315"/>
        <end position="333"/>
    </location>
</feature>
<dbReference type="PROSITE" id="PS50089">
    <property type="entry name" value="ZF_RING_2"/>
    <property type="match status" value="1"/>
</dbReference>
<dbReference type="PROSITE" id="PS00518">
    <property type="entry name" value="ZF_RING_1"/>
    <property type="match status" value="1"/>
</dbReference>
<dbReference type="EnsemblMetazoa" id="XM_038217735.1">
    <property type="protein sequence ID" value="XP_038073663.1"/>
    <property type="gene ID" value="LOC119741827"/>
</dbReference>
<dbReference type="SMART" id="SM00184">
    <property type="entry name" value="RING"/>
    <property type="match status" value="1"/>
</dbReference>
<dbReference type="Gene3D" id="3.30.160.60">
    <property type="entry name" value="Classic Zinc Finger"/>
    <property type="match status" value="1"/>
</dbReference>
<dbReference type="OMA" id="MKENDYA"/>
<feature type="region of interest" description="Disordered" evidence="5">
    <location>
        <begin position="314"/>
        <end position="361"/>
    </location>
</feature>
<dbReference type="PANTHER" id="PTHR25462">
    <property type="entry name" value="BONUS, ISOFORM C-RELATED"/>
    <property type="match status" value="1"/>
</dbReference>
<keyword evidence="3" id="KW-0862">Zinc</keyword>
<evidence type="ECO:0000313" key="8">
    <source>
        <dbReference type="EnsemblMetazoa" id="XP_038073663.1"/>
    </source>
</evidence>
<dbReference type="InterPro" id="IPR027370">
    <property type="entry name" value="Znf-RING_euk"/>
</dbReference>
<dbReference type="SUPFAM" id="SSF57845">
    <property type="entry name" value="B-box zinc-binding domain"/>
    <property type="match status" value="1"/>
</dbReference>
<keyword evidence="2 4" id="KW-0863">Zinc-finger</keyword>
<protein>
    <submittedName>
        <fullName evidence="8">Uncharacterized protein</fullName>
    </submittedName>
</protein>
<keyword evidence="1" id="KW-0479">Metal-binding</keyword>
<dbReference type="InterPro" id="IPR000315">
    <property type="entry name" value="Znf_B-box"/>
</dbReference>
<evidence type="ECO:0000256" key="3">
    <source>
        <dbReference type="ARBA" id="ARBA00022833"/>
    </source>
</evidence>
<feature type="compositionally biased region" description="Gly residues" evidence="5">
    <location>
        <begin position="334"/>
        <end position="344"/>
    </location>
</feature>
<accession>A0A914BBQ6</accession>
<organism evidence="8 9">
    <name type="scientific">Patiria miniata</name>
    <name type="common">Bat star</name>
    <name type="synonym">Asterina miniata</name>
    <dbReference type="NCBI Taxonomy" id="46514"/>
    <lineage>
        <taxon>Eukaryota</taxon>
        <taxon>Metazoa</taxon>
        <taxon>Echinodermata</taxon>
        <taxon>Eleutherozoa</taxon>
        <taxon>Asterozoa</taxon>
        <taxon>Asteroidea</taxon>
        <taxon>Valvatacea</taxon>
        <taxon>Valvatida</taxon>
        <taxon>Asterinidae</taxon>
        <taxon>Patiria</taxon>
    </lineage>
</organism>
<evidence type="ECO:0000256" key="2">
    <source>
        <dbReference type="ARBA" id="ARBA00022771"/>
    </source>
</evidence>
<feature type="domain" description="RING-type" evidence="6">
    <location>
        <begin position="21"/>
        <end position="62"/>
    </location>
</feature>
<evidence type="ECO:0000259" key="6">
    <source>
        <dbReference type="PROSITE" id="PS50089"/>
    </source>
</evidence>
<dbReference type="SMART" id="SM00336">
    <property type="entry name" value="BBOX"/>
    <property type="match status" value="1"/>
</dbReference>
<dbReference type="Gene3D" id="3.30.40.10">
    <property type="entry name" value="Zinc/RING finger domain, C3HC4 (zinc finger)"/>
    <property type="match status" value="1"/>
</dbReference>
<evidence type="ECO:0000256" key="4">
    <source>
        <dbReference type="PROSITE-ProRule" id="PRU00024"/>
    </source>
</evidence>
<proteinExistence type="predicted"/>
<keyword evidence="9" id="KW-1185">Reference proteome</keyword>
<dbReference type="RefSeq" id="XP_038073663.1">
    <property type="nucleotide sequence ID" value="XM_038217735.1"/>
</dbReference>
<feature type="domain" description="B box-type" evidence="7">
    <location>
        <begin position="94"/>
        <end position="135"/>
    </location>
</feature>
<dbReference type="InterPro" id="IPR047153">
    <property type="entry name" value="TRIM45/56/19-like"/>
</dbReference>
<dbReference type="InterPro" id="IPR001841">
    <property type="entry name" value="Znf_RING"/>
</dbReference>
<name>A0A914BBQ6_PATMI</name>
<dbReference type="PANTHER" id="PTHR25462:SF296">
    <property type="entry name" value="MEIOTIC P26, ISOFORM F"/>
    <property type="match status" value="1"/>
</dbReference>
<reference evidence="8" key="1">
    <citation type="submission" date="2022-11" db="UniProtKB">
        <authorList>
            <consortium name="EnsemblMetazoa"/>
        </authorList>
    </citation>
    <scope>IDENTIFICATION</scope>
</reference>
<dbReference type="OrthoDB" id="5959490at2759"/>
<dbReference type="Pfam" id="PF00643">
    <property type="entry name" value="zf-B_box"/>
    <property type="match status" value="1"/>
</dbReference>
<evidence type="ECO:0000256" key="1">
    <source>
        <dbReference type="ARBA" id="ARBA00022723"/>
    </source>
</evidence>
<dbReference type="InterPro" id="IPR013083">
    <property type="entry name" value="Znf_RING/FYVE/PHD"/>
</dbReference>
<evidence type="ECO:0000259" key="7">
    <source>
        <dbReference type="PROSITE" id="PS50119"/>
    </source>
</evidence>
<evidence type="ECO:0000313" key="9">
    <source>
        <dbReference type="Proteomes" id="UP000887568"/>
    </source>
</evidence>
<dbReference type="Proteomes" id="UP000887568">
    <property type="component" value="Unplaced"/>
</dbReference>
<dbReference type="SUPFAM" id="SSF57850">
    <property type="entry name" value="RING/U-box"/>
    <property type="match status" value="1"/>
</dbReference>
<dbReference type="GO" id="GO:0008270">
    <property type="term" value="F:zinc ion binding"/>
    <property type="evidence" value="ECO:0007669"/>
    <property type="project" value="UniProtKB-KW"/>
</dbReference>
<dbReference type="GeneID" id="119741827"/>
<dbReference type="Pfam" id="PF13445">
    <property type="entry name" value="zf-RING_UBOX"/>
    <property type="match status" value="1"/>
</dbReference>
<sequence>MAEGGMCSSELQKFGDDHLLCSICYEMYTKPKTLSCLHSFCEKCLLTYAKSAKKNVRCPLCNHLTLIPAGGVNNLPTDFRLGSMTETVLQSQKQAVPTCTTHAGKRCEVYCATCSEIICVTCLTESHNRHDLKEIAVTVAAAKREFIRDFLPMYETSLPKVAESLETVSEMKVDLLKAVEKIRQEIAVTTKREIGRVVAANRRIKDELDHIQTMKENDYAELTKNLLAVKKDLEDAIGYSTGEMQKSDYDFFRRFPEMSRGFRLLADRRHLPRFVRDSSPVIFLPDEDASLGFLLTRVESVKYVSIIDCYNEGAGDGDDEGDDENDSGGDEGGDYGGGDYGGCGDDYETDHNDGCESNTRGRQKTFIGRLSEYLSTALYLSVDLLPSDPVKRSESDLD</sequence>
<evidence type="ECO:0000256" key="5">
    <source>
        <dbReference type="SAM" id="MobiDB-lite"/>
    </source>
</evidence>